<dbReference type="EMBL" id="AMGX01000014">
    <property type="protein sequence ID" value="EXJ67941.1"/>
    <property type="molecule type" value="Genomic_DNA"/>
</dbReference>
<feature type="domain" description="Major facilitator superfamily (MFS) profile" evidence="6">
    <location>
        <begin position="77"/>
        <end position="509"/>
    </location>
</feature>
<dbReference type="Gene3D" id="1.20.1250.20">
    <property type="entry name" value="MFS general substrate transporter like domains"/>
    <property type="match status" value="1"/>
</dbReference>
<evidence type="ECO:0000256" key="2">
    <source>
        <dbReference type="ARBA" id="ARBA00022692"/>
    </source>
</evidence>
<keyword evidence="2 5" id="KW-0812">Transmembrane</keyword>
<evidence type="ECO:0000256" key="1">
    <source>
        <dbReference type="ARBA" id="ARBA00004141"/>
    </source>
</evidence>
<dbReference type="Proteomes" id="UP000019471">
    <property type="component" value="Unassembled WGS sequence"/>
</dbReference>
<feature type="transmembrane region" description="Helical" evidence="5">
    <location>
        <begin position="426"/>
        <end position="445"/>
    </location>
</feature>
<protein>
    <recommendedName>
        <fullName evidence="6">Major facilitator superfamily (MFS) profile domain-containing protein</fullName>
    </recommendedName>
</protein>
<gene>
    <name evidence="7" type="ORF">A1O5_08555</name>
</gene>
<dbReference type="PANTHER" id="PTHR23502:SF22">
    <property type="entry name" value="MAJOR FACILITATOR SUPERFAMILY (MFS) PROFILE DOMAIN-CONTAINING PROTEIN"/>
    <property type="match status" value="1"/>
</dbReference>
<evidence type="ECO:0000256" key="5">
    <source>
        <dbReference type="SAM" id="Phobius"/>
    </source>
</evidence>
<name>W9WTI1_9EURO</name>
<dbReference type="GO" id="GO:0005886">
    <property type="term" value="C:plasma membrane"/>
    <property type="evidence" value="ECO:0007669"/>
    <property type="project" value="TreeGrafter"/>
</dbReference>
<dbReference type="InterPro" id="IPR036259">
    <property type="entry name" value="MFS_trans_sf"/>
</dbReference>
<feature type="transmembrane region" description="Helical" evidence="5">
    <location>
        <begin position="392"/>
        <end position="414"/>
    </location>
</feature>
<evidence type="ECO:0000259" key="6">
    <source>
        <dbReference type="PROSITE" id="PS50850"/>
    </source>
</evidence>
<dbReference type="RefSeq" id="XP_007747327.1">
    <property type="nucleotide sequence ID" value="XM_007749137.1"/>
</dbReference>
<dbReference type="HOGENOM" id="CLU_008455_13_8_1"/>
<comment type="subcellular location">
    <subcellularLocation>
        <location evidence="1">Membrane</location>
        <topology evidence="1">Multi-pass membrane protein</topology>
    </subcellularLocation>
</comment>
<feature type="transmembrane region" description="Helical" evidence="5">
    <location>
        <begin position="202"/>
        <end position="224"/>
    </location>
</feature>
<accession>W9WTI1</accession>
<dbReference type="AlphaFoldDB" id="W9WTI1"/>
<dbReference type="Pfam" id="PF07690">
    <property type="entry name" value="MFS_1"/>
    <property type="match status" value="1"/>
</dbReference>
<feature type="transmembrane region" description="Helical" evidence="5">
    <location>
        <begin position="230"/>
        <end position="252"/>
    </location>
</feature>
<feature type="transmembrane region" description="Helical" evidence="5">
    <location>
        <begin position="487"/>
        <end position="507"/>
    </location>
</feature>
<dbReference type="GeneID" id="19193254"/>
<evidence type="ECO:0000313" key="7">
    <source>
        <dbReference type="EMBL" id="EXJ67941.1"/>
    </source>
</evidence>
<reference evidence="7 8" key="1">
    <citation type="submission" date="2013-03" db="EMBL/GenBank/DDBJ databases">
        <title>The Genome Sequence of Cladophialophora psammophila CBS 110553.</title>
        <authorList>
            <consortium name="The Broad Institute Genomics Platform"/>
            <person name="Cuomo C."/>
            <person name="de Hoog S."/>
            <person name="Gorbushina A."/>
            <person name="Walker B."/>
            <person name="Young S.K."/>
            <person name="Zeng Q."/>
            <person name="Gargeya S."/>
            <person name="Fitzgerald M."/>
            <person name="Haas B."/>
            <person name="Abouelleil A."/>
            <person name="Allen A.W."/>
            <person name="Alvarado L."/>
            <person name="Arachchi H.M."/>
            <person name="Berlin A.M."/>
            <person name="Chapman S.B."/>
            <person name="Gainer-Dewar J."/>
            <person name="Goldberg J."/>
            <person name="Griggs A."/>
            <person name="Gujja S."/>
            <person name="Hansen M."/>
            <person name="Howarth C."/>
            <person name="Imamovic A."/>
            <person name="Ireland A."/>
            <person name="Larimer J."/>
            <person name="McCowan C."/>
            <person name="Murphy C."/>
            <person name="Pearson M."/>
            <person name="Poon T.W."/>
            <person name="Priest M."/>
            <person name="Roberts A."/>
            <person name="Saif S."/>
            <person name="Shea T."/>
            <person name="Sisk P."/>
            <person name="Sykes S."/>
            <person name="Wortman J."/>
            <person name="Nusbaum C."/>
            <person name="Birren B."/>
        </authorList>
    </citation>
    <scope>NUCLEOTIDE SEQUENCE [LARGE SCALE GENOMIC DNA]</scope>
    <source>
        <strain evidence="7 8">CBS 110553</strain>
    </source>
</reference>
<keyword evidence="3 5" id="KW-1133">Transmembrane helix</keyword>
<organism evidence="7 8">
    <name type="scientific">Cladophialophora psammophila CBS 110553</name>
    <dbReference type="NCBI Taxonomy" id="1182543"/>
    <lineage>
        <taxon>Eukaryota</taxon>
        <taxon>Fungi</taxon>
        <taxon>Dikarya</taxon>
        <taxon>Ascomycota</taxon>
        <taxon>Pezizomycotina</taxon>
        <taxon>Eurotiomycetes</taxon>
        <taxon>Chaetothyriomycetidae</taxon>
        <taxon>Chaetothyriales</taxon>
        <taxon>Herpotrichiellaceae</taxon>
        <taxon>Cladophialophora</taxon>
    </lineage>
</organism>
<sequence>MDPSKERGSHDRVEEVESPIVIDQGNGAVLLDISQGKSELGAANLKLSKDGHTVLIPQPSADPNDPLNWSELKKHLILVTIAVAAFQSDFQTAVGVPGLIAQGIEWNLSPTHVNYAGNLNVLMNGIGGVFWMPFIYFWGRAPVLFWVTFTGAFLTLGVCLVEDFTGFYALRALTGFFVSGSLTVGLAFIQDMFFLHEQARKIGIWFAIFNTCVYFAPMLGYYIMAGTGNWRATFWMAFGLETFVVMLIVLFIDETCYRRDKTITEQPSRGNRLLRLTGIWQIRVHRQYFASVYGSFLRLLHILYKPVVLPMYLFYFLSCMWAIGINQSTSILFSLPIEMGGYGMSMYALGHLYWAPIIAIIIGEILGNWANDFVARRYVQKHGGIFKPEARLLPVYFTLILTAPGLIIVGQAIQHRLSWAPVAFGWGMYTAATMIFSPPLMAYALDSYPNAAGELSAWFNFSRVIGGFSVAYYQQAWGQNAGFDVSFGIQAAIAGAAGLIILFLQLYGERLRARGGVYKV</sequence>
<proteinExistence type="predicted"/>
<feature type="transmembrane region" description="Helical" evidence="5">
    <location>
        <begin position="167"/>
        <end position="190"/>
    </location>
</feature>
<dbReference type="InterPro" id="IPR020846">
    <property type="entry name" value="MFS_dom"/>
</dbReference>
<dbReference type="GO" id="GO:0022857">
    <property type="term" value="F:transmembrane transporter activity"/>
    <property type="evidence" value="ECO:0007669"/>
    <property type="project" value="InterPro"/>
</dbReference>
<keyword evidence="8" id="KW-1185">Reference proteome</keyword>
<dbReference type="SUPFAM" id="SSF103473">
    <property type="entry name" value="MFS general substrate transporter"/>
    <property type="match status" value="1"/>
</dbReference>
<evidence type="ECO:0000256" key="4">
    <source>
        <dbReference type="ARBA" id="ARBA00023136"/>
    </source>
</evidence>
<evidence type="ECO:0000256" key="3">
    <source>
        <dbReference type="ARBA" id="ARBA00022989"/>
    </source>
</evidence>
<feature type="transmembrane region" description="Helical" evidence="5">
    <location>
        <begin position="143"/>
        <end position="161"/>
    </location>
</feature>
<dbReference type="PROSITE" id="PS50850">
    <property type="entry name" value="MFS"/>
    <property type="match status" value="1"/>
</dbReference>
<feature type="transmembrane region" description="Helical" evidence="5">
    <location>
        <begin position="312"/>
        <end position="333"/>
    </location>
</feature>
<keyword evidence="4 5" id="KW-0472">Membrane</keyword>
<evidence type="ECO:0000313" key="8">
    <source>
        <dbReference type="Proteomes" id="UP000019471"/>
    </source>
</evidence>
<dbReference type="PANTHER" id="PTHR23502">
    <property type="entry name" value="MAJOR FACILITATOR SUPERFAMILY"/>
    <property type="match status" value="1"/>
</dbReference>
<feature type="transmembrane region" description="Helical" evidence="5">
    <location>
        <begin position="121"/>
        <end position="138"/>
    </location>
</feature>
<feature type="transmembrane region" description="Helical" evidence="5">
    <location>
        <begin position="457"/>
        <end position="475"/>
    </location>
</feature>
<dbReference type="eggNOG" id="KOG0255">
    <property type="taxonomic scope" value="Eukaryota"/>
</dbReference>
<dbReference type="InterPro" id="IPR011701">
    <property type="entry name" value="MFS"/>
</dbReference>
<comment type="caution">
    <text evidence="7">The sequence shown here is derived from an EMBL/GenBank/DDBJ whole genome shotgun (WGS) entry which is preliminary data.</text>
</comment>
<feature type="transmembrane region" description="Helical" evidence="5">
    <location>
        <begin position="353"/>
        <end position="371"/>
    </location>
</feature>
<dbReference type="OrthoDB" id="2533084at2759"/>